<feature type="modified residue" description="N6-(pyridoxal phosphate)lysine" evidence="2 3">
    <location>
        <position position="36"/>
    </location>
</feature>
<name>A0A9D5M5H2_9FIRM</name>
<protein>
    <recommendedName>
        <fullName evidence="2">Pyridoxal phosphate homeostasis protein</fullName>
        <shortName evidence="2">PLP homeostasis protein</shortName>
    </recommendedName>
</protein>
<dbReference type="CDD" id="cd00635">
    <property type="entry name" value="PLPDE_III_YBL036c_like"/>
    <property type="match status" value="1"/>
</dbReference>
<dbReference type="SUPFAM" id="SSF51419">
    <property type="entry name" value="PLP-binding barrel"/>
    <property type="match status" value="1"/>
</dbReference>
<feature type="domain" description="Alanine racemase N-terminal" evidence="5">
    <location>
        <begin position="7"/>
        <end position="227"/>
    </location>
</feature>
<evidence type="ECO:0000256" key="1">
    <source>
        <dbReference type="ARBA" id="ARBA00022898"/>
    </source>
</evidence>
<dbReference type="AlphaFoldDB" id="A0A9D5M5H2"/>
<dbReference type="InterPro" id="IPR011078">
    <property type="entry name" value="PyrdxlP_homeostasis"/>
</dbReference>
<proteinExistence type="inferred from homology"/>
<dbReference type="RefSeq" id="WP_226393509.1">
    <property type="nucleotide sequence ID" value="NZ_JADCKB010000029.1"/>
</dbReference>
<reference evidence="6" key="1">
    <citation type="submission" date="2020-10" db="EMBL/GenBank/DDBJ databases">
        <title>ChiBAC.</title>
        <authorList>
            <person name="Zenner C."/>
            <person name="Hitch T.C.A."/>
            <person name="Clavel T."/>
        </authorList>
    </citation>
    <scope>NUCLEOTIDE SEQUENCE</scope>
    <source>
        <strain evidence="6">DSM 107454</strain>
    </source>
</reference>
<gene>
    <name evidence="6" type="ORF">INF28_10925</name>
</gene>
<sequence>MMDIAANLNMVREQMRCAAETAGRKPESIRLIAVSKTKPVSMIREAVACGVRDFGENRPQELAQKFVEVPNVRWHLIGQLQRNKVKLIIDKAFLIHSVDSLALAEEIEKRAAAIDKIQDVLIQVNISGESTKSGVSPEEAPDLCRKISLLPHIRILGLMTISVKDFSEDENRALFAKLQELAKKIEQMEIPGVFMQEISMGMTHDYTAAILAGATMVRIGSGIFGERNTKI</sequence>
<keyword evidence="1 2" id="KW-0663">Pyridoxal phosphate</keyword>
<comment type="function">
    <text evidence="2">Pyridoxal 5'-phosphate (PLP)-binding protein, which is involved in PLP homeostasis.</text>
</comment>
<organism evidence="6 7">
    <name type="scientific">Ructibacterium gallinarum</name>
    <dbReference type="NCBI Taxonomy" id="2779355"/>
    <lineage>
        <taxon>Bacteria</taxon>
        <taxon>Bacillati</taxon>
        <taxon>Bacillota</taxon>
        <taxon>Clostridia</taxon>
        <taxon>Eubacteriales</taxon>
        <taxon>Oscillospiraceae</taxon>
        <taxon>Ructibacterium</taxon>
    </lineage>
</organism>
<dbReference type="Proteomes" id="UP000806542">
    <property type="component" value="Unassembled WGS sequence"/>
</dbReference>
<dbReference type="InterPro" id="IPR001608">
    <property type="entry name" value="Ala_racemase_N"/>
</dbReference>
<evidence type="ECO:0000259" key="5">
    <source>
        <dbReference type="Pfam" id="PF01168"/>
    </source>
</evidence>
<dbReference type="PIRSF" id="PIRSF004848">
    <property type="entry name" value="YBL036c_PLPDEIII"/>
    <property type="match status" value="1"/>
</dbReference>
<dbReference type="NCBIfam" id="TIGR00044">
    <property type="entry name" value="YggS family pyridoxal phosphate-dependent enzyme"/>
    <property type="match status" value="1"/>
</dbReference>
<comment type="caution">
    <text evidence="6">The sequence shown here is derived from an EMBL/GenBank/DDBJ whole genome shotgun (WGS) entry which is preliminary data.</text>
</comment>
<dbReference type="PANTHER" id="PTHR10146:SF14">
    <property type="entry name" value="PYRIDOXAL PHOSPHATE HOMEOSTASIS PROTEIN"/>
    <property type="match status" value="1"/>
</dbReference>
<dbReference type="FunFam" id="3.20.20.10:FF:000018">
    <property type="entry name" value="Pyridoxal phosphate homeostasis protein"/>
    <property type="match status" value="1"/>
</dbReference>
<keyword evidence="7" id="KW-1185">Reference proteome</keyword>
<evidence type="ECO:0000256" key="4">
    <source>
        <dbReference type="RuleBase" id="RU004514"/>
    </source>
</evidence>
<dbReference type="HAMAP" id="MF_02087">
    <property type="entry name" value="PLP_homeostasis"/>
    <property type="match status" value="1"/>
</dbReference>
<dbReference type="EMBL" id="JADCKB010000029">
    <property type="protein sequence ID" value="MBE5040970.1"/>
    <property type="molecule type" value="Genomic_DNA"/>
</dbReference>
<comment type="similarity">
    <text evidence="2 4">Belongs to the pyridoxal phosphate-binding protein YggS/PROSC family.</text>
</comment>
<dbReference type="PANTHER" id="PTHR10146">
    <property type="entry name" value="PROLINE SYNTHETASE CO-TRANSCRIBED BACTERIAL HOMOLOG PROTEIN"/>
    <property type="match status" value="1"/>
</dbReference>
<comment type="cofactor">
    <cofactor evidence="3">
        <name>pyridoxal 5'-phosphate</name>
        <dbReference type="ChEBI" id="CHEBI:597326"/>
    </cofactor>
</comment>
<evidence type="ECO:0000313" key="7">
    <source>
        <dbReference type="Proteomes" id="UP000806542"/>
    </source>
</evidence>
<dbReference type="Gene3D" id="3.20.20.10">
    <property type="entry name" value="Alanine racemase"/>
    <property type="match status" value="1"/>
</dbReference>
<evidence type="ECO:0000313" key="6">
    <source>
        <dbReference type="EMBL" id="MBE5040970.1"/>
    </source>
</evidence>
<evidence type="ECO:0000256" key="2">
    <source>
        <dbReference type="HAMAP-Rule" id="MF_02087"/>
    </source>
</evidence>
<evidence type="ECO:0000256" key="3">
    <source>
        <dbReference type="PIRSR" id="PIRSR004848-1"/>
    </source>
</evidence>
<accession>A0A9D5M5H2</accession>
<dbReference type="InterPro" id="IPR029066">
    <property type="entry name" value="PLP-binding_barrel"/>
</dbReference>
<dbReference type="Pfam" id="PF01168">
    <property type="entry name" value="Ala_racemase_N"/>
    <property type="match status" value="1"/>
</dbReference>
<dbReference type="GO" id="GO:0030170">
    <property type="term" value="F:pyridoxal phosphate binding"/>
    <property type="evidence" value="ECO:0007669"/>
    <property type="project" value="UniProtKB-UniRule"/>
</dbReference>